<reference evidence="2" key="2">
    <citation type="submission" date="2013-10" db="EMBL/GenBank/DDBJ databases">
        <authorList>
            <person name="Aslett M."/>
        </authorList>
    </citation>
    <scope>NUCLEOTIDE SEQUENCE</scope>
    <source>
        <strain evidence="2">Houghton</strain>
    </source>
</reference>
<gene>
    <name evidence="2" type="ORF">EAH_00056520</name>
</gene>
<sequence length="143" mass="16546">MLNALQQQTACTLQQMQEQQQQLDQLDTQIQALTQQVQQQQQKLQEQRRVSEELMPQQRDMRNRLDLAQARKKTLYMPEYKKGTMQRDTAAALLPPFVARKGEIALERKALIKEAEGRAKQAGMLRAENETLYGYIKGDVCKP</sequence>
<dbReference type="OMA" id="SEELMPQ"/>
<proteinExistence type="predicted"/>
<keyword evidence="3" id="KW-1185">Reference proteome</keyword>
<evidence type="ECO:0000313" key="2">
    <source>
        <dbReference type="EMBL" id="CDI80843.1"/>
    </source>
</evidence>
<dbReference type="AlphaFoldDB" id="U6GNI4"/>
<protein>
    <submittedName>
        <fullName evidence="2">Uncharacterized protein</fullName>
    </submittedName>
</protein>
<dbReference type="Proteomes" id="UP000018050">
    <property type="component" value="Unassembled WGS sequence"/>
</dbReference>
<dbReference type="VEuPathDB" id="ToxoDB:EAH_00056520"/>
<evidence type="ECO:0000256" key="1">
    <source>
        <dbReference type="SAM" id="Coils"/>
    </source>
</evidence>
<accession>U6GNI4</accession>
<dbReference type="RefSeq" id="XP_013249254.1">
    <property type="nucleotide sequence ID" value="XM_013393800.1"/>
</dbReference>
<dbReference type="OrthoDB" id="348581at2759"/>
<feature type="coiled-coil region" evidence="1">
    <location>
        <begin position="2"/>
        <end position="50"/>
    </location>
</feature>
<dbReference type="GeneID" id="25273722"/>
<organism evidence="2 3">
    <name type="scientific">Eimeria acervulina</name>
    <name type="common">Coccidian parasite</name>
    <dbReference type="NCBI Taxonomy" id="5801"/>
    <lineage>
        <taxon>Eukaryota</taxon>
        <taxon>Sar</taxon>
        <taxon>Alveolata</taxon>
        <taxon>Apicomplexa</taxon>
        <taxon>Conoidasida</taxon>
        <taxon>Coccidia</taxon>
        <taxon>Eucoccidiorida</taxon>
        <taxon>Eimeriorina</taxon>
        <taxon>Eimeriidae</taxon>
        <taxon>Eimeria</taxon>
    </lineage>
</organism>
<evidence type="ECO:0000313" key="3">
    <source>
        <dbReference type="Proteomes" id="UP000018050"/>
    </source>
</evidence>
<name>U6GNI4_EIMAC</name>
<dbReference type="EMBL" id="HG671364">
    <property type="protein sequence ID" value="CDI80843.1"/>
    <property type="molecule type" value="Genomic_DNA"/>
</dbReference>
<reference evidence="2" key="1">
    <citation type="submission" date="2013-10" db="EMBL/GenBank/DDBJ databases">
        <title>Genomic analysis of the causative agents of coccidiosis in chickens.</title>
        <authorList>
            <person name="Reid A.J."/>
            <person name="Blake D."/>
            <person name="Billington K."/>
            <person name="Browne H."/>
            <person name="Dunn M."/>
            <person name="Hung S."/>
            <person name="Kawahara F."/>
            <person name="Miranda-Saavedra D."/>
            <person name="Mourier T."/>
            <person name="Nagra H."/>
            <person name="Otto T.D."/>
            <person name="Rawlings N."/>
            <person name="Sanchez A."/>
            <person name="Sanders M."/>
            <person name="Subramaniam C."/>
            <person name="Tay Y."/>
            <person name="Dear P."/>
            <person name="Doerig C."/>
            <person name="Gruber A."/>
            <person name="Parkinson J."/>
            <person name="Shirley M."/>
            <person name="Wan K.L."/>
            <person name="Berriman M."/>
            <person name="Tomley F."/>
            <person name="Pain A."/>
        </authorList>
    </citation>
    <scope>NUCLEOTIDE SEQUENCE</scope>
    <source>
        <strain evidence="2">Houghton</strain>
    </source>
</reference>
<keyword evidence="1" id="KW-0175">Coiled coil</keyword>